<evidence type="ECO:0000256" key="4">
    <source>
        <dbReference type="SAM" id="MobiDB-lite"/>
    </source>
</evidence>
<reference evidence="7" key="1">
    <citation type="submission" date="2022-12" db="EMBL/GenBank/DDBJ databases">
        <authorList>
            <person name="Mo P."/>
        </authorList>
    </citation>
    <scope>NUCLEOTIDE SEQUENCE [LARGE SCALE GENOMIC DNA]</scope>
    <source>
        <strain evidence="7">HUAS 3-15</strain>
    </source>
</reference>
<dbReference type="PRINTS" id="PR00420">
    <property type="entry name" value="RNGMNOXGNASE"/>
</dbReference>
<proteinExistence type="predicted"/>
<feature type="compositionally biased region" description="Basic and acidic residues" evidence="4">
    <location>
        <begin position="434"/>
        <end position="444"/>
    </location>
</feature>
<dbReference type="InterPro" id="IPR050641">
    <property type="entry name" value="RIFMO-like"/>
</dbReference>
<evidence type="ECO:0000313" key="7">
    <source>
        <dbReference type="Proteomes" id="UP001212821"/>
    </source>
</evidence>
<keyword evidence="3" id="KW-0274">FAD</keyword>
<evidence type="ECO:0000259" key="5">
    <source>
        <dbReference type="Pfam" id="PF01494"/>
    </source>
</evidence>
<name>A0ABY7QD44_9ACTN</name>
<dbReference type="Proteomes" id="UP001212821">
    <property type="component" value="Chromosome"/>
</dbReference>
<keyword evidence="2" id="KW-0285">Flavoprotein</keyword>
<evidence type="ECO:0000256" key="3">
    <source>
        <dbReference type="ARBA" id="ARBA00022827"/>
    </source>
</evidence>
<feature type="region of interest" description="Disordered" evidence="4">
    <location>
        <begin position="420"/>
        <end position="463"/>
    </location>
</feature>
<dbReference type="Pfam" id="PF21274">
    <property type="entry name" value="Rng_hyd_C"/>
    <property type="match status" value="1"/>
</dbReference>
<dbReference type="Pfam" id="PF01494">
    <property type="entry name" value="FAD_binding_3"/>
    <property type="match status" value="1"/>
</dbReference>
<evidence type="ECO:0000313" key="6">
    <source>
        <dbReference type="EMBL" id="WBP90675.1"/>
    </source>
</evidence>
<dbReference type="EMBL" id="CP115450">
    <property type="protein sequence ID" value="WBP90675.1"/>
    <property type="molecule type" value="Genomic_DNA"/>
</dbReference>
<dbReference type="RefSeq" id="WP_270149609.1">
    <property type="nucleotide sequence ID" value="NZ_CP115450.1"/>
</dbReference>
<protein>
    <submittedName>
        <fullName evidence="6">FAD-dependent monooxygenase</fullName>
    </submittedName>
</protein>
<sequence>MTNDVIIVGAGPVGLFLACELALAGVQPVVLDRLPARSGEQKANGLVGQVLRLLDHRGLHQPLSGVPGAPQPVPRFVFGAFPLDLHRLDPNPLHAVPVPQHRVEEVLEERALALGVTVHRDHEVTGFAQDATGVSVDLHGPDGAGQLRARYLIGADGGRSTVRKLAGIDFPGVTSPDPVSRVAHVLPPEGLRMTDGGEVLLPGCPTPFRPYTHTRTEHGVFVISPFNPDAVMIATQEWGGPPVDQEAPLTLDELRASIRRVTGADLKLAPARTAGPFTPRRTVGHNTRLAERYRDGRVLLVGDAAHVHAATGGPGLNLGLQDAANLGWKLAADLQGWAPPGLLDSYQHERRPVGERVFMHSQAQTALMSPGPAVTALRALVGELLSHDDNLARIAALMAGSDVHYDTDCPHPLAGGFTPELTLGTPRRARRCRKGEARERRRSDGAPTVGTGSGGPGGERADGGVRLAELARGGRPLLLDLSGGGLGLADRAAAWKDRVDLVTADCSQPPADALLLRPDGYVAWACAPGDADPEGLDRALRRWFGEPRG</sequence>
<gene>
    <name evidence="6" type="ORF">O1G21_35610</name>
</gene>
<accession>A0ABY7QD44</accession>
<feature type="domain" description="FAD-binding" evidence="5">
    <location>
        <begin position="4"/>
        <end position="359"/>
    </location>
</feature>
<dbReference type="InterPro" id="IPR036188">
    <property type="entry name" value="FAD/NAD-bd_sf"/>
</dbReference>
<evidence type="ECO:0000256" key="1">
    <source>
        <dbReference type="ARBA" id="ARBA00001974"/>
    </source>
</evidence>
<comment type="cofactor">
    <cofactor evidence="1">
        <name>FAD</name>
        <dbReference type="ChEBI" id="CHEBI:57692"/>
    </cofactor>
</comment>
<dbReference type="SUPFAM" id="SSF51905">
    <property type="entry name" value="FAD/NAD(P)-binding domain"/>
    <property type="match status" value="1"/>
</dbReference>
<dbReference type="PANTHER" id="PTHR43004">
    <property type="entry name" value="TRK SYSTEM POTASSIUM UPTAKE PROTEIN"/>
    <property type="match status" value="1"/>
</dbReference>
<evidence type="ECO:0000256" key="2">
    <source>
        <dbReference type="ARBA" id="ARBA00022630"/>
    </source>
</evidence>
<dbReference type="InterPro" id="IPR002938">
    <property type="entry name" value="FAD-bd"/>
</dbReference>
<keyword evidence="6" id="KW-0560">Oxidoreductase</keyword>
<dbReference type="Gene3D" id="3.30.70.2450">
    <property type="match status" value="1"/>
</dbReference>
<dbReference type="Gene3D" id="3.40.30.120">
    <property type="match status" value="1"/>
</dbReference>
<keyword evidence="6" id="KW-0503">Monooxygenase</keyword>
<dbReference type="PANTHER" id="PTHR43004:SF19">
    <property type="entry name" value="BINDING MONOOXYGENASE, PUTATIVE (JCVI)-RELATED"/>
    <property type="match status" value="1"/>
</dbReference>
<organism evidence="6 7">
    <name type="scientific">Kitasatospora cathayae</name>
    <dbReference type="NCBI Taxonomy" id="3004092"/>
    <lineage>
        <taxon>Bacteria</taxon>
        <taxon>Bacillati</taxon>
        <taxon>Actinomycetota</taxon>
        <taxon>Actinomycetes</taxon>
        <taxon>Kitasatosporales</taxon>
        <taxon>Streptomycetaceae</taxon>
        <taxon>Kitasatospora</taxon>
    </lineage>
</organism>
<keyword evidence="7" id="KW-1185">Reference proteome</keyword>
<dbReference type="GO" id="GO:0004497">
    <property type="term" value="F:monooxygenase activity"/>
    <property type="evidence" value="ECO:0007669"/>
    <property type="project" value="UniProtKB-KW"/>
</dbReference>
<dbReference type="Gene3D" id="3.50.50.60">
    <property type="entry name" value="FAD/NAD(P)-binding domain"/>
    <property type="match status" value="1"/>
</dbReference>